<dbReference type="RefSeq" id="XP_046078228.1">
    <property type="nucleotide sequence ID" value="XM_046209568.1"/>
</dbReference>
<protein>
    <submittedName>
        <fullName evidence="2">Uncharacterized protein</fullName>
    </submittedName>
</protein>
<proteinExistence type="predicted"/>
<dbReference type="AlphaFoldDB" id="A0AAD4L452"/>
<feature type="transmembrane region" description="Helical" evidence="1">
    <location>
        <begin position="71"/>
        <end position="90"/>
    </location>
</feature>
<keyword evidence="1" id="KW-0812">Transmembrane</keyword>
<organism evidence="2 3">
    <name type="scientific">Talaromyces proteolyticus</name>
    <dbReference type="NCBI Taxonomy" id="1131652"/>
    <lineage>
        <taxon>Eukaryota</taxon>
        <taxon>Fungi</taxon>
        <taxon>Dikarya</taxon>
        <taxon>Ascomycota</taxon>
        <taxon>Pezizomycotina</taxon>
        <taxon>Eurotiomycetes</taxon>
        <taxon>Eurotiomycetidae</taxon>
        <taxon>Eurotiales</taxon>
        <taxon>Trichocomaceae</taxon>
        <taxon>Talaromyces</taxon>
        <taxon>Talaromyces sect. Bacilispori</taxon>
    </lineage>
</organism>
<gene>
    <name evidence="2" type="ORF">BGW36DRAFT_15922</name>
</gene>
<sequence>MYTSALVIQTGDAFVFFTLSPVFFPEAARADLAISPAGRFFTRCTGTVLFPFVLLGYLLRHHHIRRTEVGRALGACFTLYHAGCLAMYSWSRLVEGEYGLEWAFAPVVGVHTAWAVWGLYGLLAA</sequence>
<dbReference type="GeneID" id="70239855"/>
<comment type="caution">
    <text evidence="2">The sequence shown here is derived from an EMBL/GenBank/DDBJ whole genome shotgun (WGS) entry which is preliminary data.</text>
</comment>
<name>A0AAD4L452_9EURO</name>
<dbReference type="EMBL" id="JAJTJA010000001">
    <property type="protein sequence ID" value="KAH8705607.1"/>
    <property type="molecule type" value="Genomic_DNA"/>
</dbReference>
<keyword evidence="1" id="KW-1133">Transmembrane helix</keyword>
<keyword evidence="3" id="KW-1185">Reference proteome</keyword>
<keyword evidence="1" id="KW-0472">Membrane</keyword>
<reference evidence="2" key="1">
    <citation type="submission" date="2021-12" db="EMBL/GenBank/DDBJ databases">
        <title>Convergent genome expansion in fungi linked to evolution of root-endophyte symbiosis.</title>
        <authorList>
            <consortium name="DOE Joint Genome Institute"/>
            <person name="Ke Y.-H."/>
            <person name="Bonito G."/>
            <person name="Liao H.-L."/>
            <person name="Looney B."/>
            <person name="Rojas-Flechas A."/>
            <person name="Nash J."/>
            <person name="Hameed K."/>
            <person name="Schadt C."/>
            <person name="Martin F."/>
            <person name="Crous P.W."/>
            <person name="Miettinen O."/>
            <person name="Magnuson J.K."/>
            <person name="Labbe J."/>
            <person name="Jacobson D."/>
            <person name="Doktycz M.J."/>
            <person name="Veneault-Fourrey C."/>
            <person name="Kuo A."/>
            <person name="Mondo S."/>
            <person name="Calhoun S."/>
            <person name="Riley R."/>
            <person name="Ohm R."/>
            <person name="LaButti K."/>
            <person name="Andreopoulos B."/>
            <person name="Pangilinan J."/>
            <person name="Nolan M."/>
            <person name="Tritt A."/>
            <person name="Clum A."/>
            <person name="Lipzen A."/>
            <person name="Daum C."/>
            <person name="Barry K."/>
            <person name="Grigoriev I.V."/>
            <person name="Vilgalys R."/>
        </authorList>
    </citation>
    <scope>NUCLEOTIDE SEQUENCE</scope>
    <source>
        <strain evidence="2">PMI_201</strain>
    </source>
</reference>
<feature type="transmembrane region" description="Helical" evidence="1">
    <location>
        <begin position="102"/>
        <end position="123"/>
    </location>
</feature>
<feature type="transmembrane region" description="Helical" evidence="1">
    <location>
        <begin position="40"/>
        <end position="59"/>
    </location>
</feature>
<evidence type="ECO:0000313" key="2">
    <source>
        <dbReference type="EMBL" id="KAH8705607.1"/>
    </source>
</evidence>
<accession>A0AAD4L452</accession>
<evidence type="ECO:0000256" key="1">
    <source>
        <dbReference type="SAM" id="Phobius"/>
    </source>
</evidence>
<dbReference type="Proteomes" id="UP001201262">
    <property type="component" value="Unassembled WGS sequence"/>
</dbReference>
<evidence type="ECO:0000313" key="3">
    <source>
        <dbReference type="Proteomes" id="UP001201262"/>
    </source>
</evidence>